<dbReference type="OrthoDB" id="109511at2"/>
<evidence type="ECO:0000313" key="3">
    <source>
        <dbReference type="Proteomes" id="UP000280346"/>
    </source>
</evidence>
<feature type="domain" description="ThuA-like" evidence="1">
    <location>
        <begin position="9"/>
        <end position="224"/>
    </location>
</feature>
<dbReference type="InterPro" id="IPR029062">
    <property type="entry name" value="Class_I_gatase-like"/>
</dbReference>
<dbReference type="Gene3D" id="3.40.50.880">
    <property type="match status" value="1"/>
</dbReference>
<dbReference type="PANTHER" id="PTHR40469">
    <property type="entry name" value="SECRETED GLYCOSYL HYDROLASE"/>
    <property type="match status" value="1"/>
</dbReference>
<protein>
    <submittedName>
        <fullName evidence="2">ThuA domain-containing protein</fullName>
    </submittedName>
</protein>
<dbReference type="AlphaFoldDB" id="A0A3S0WI57"/>
<comment type="caution">
    <text evidence="2">The sequence shown here is derived from an EMBL/GenBank/DDBJ whole genome shotgun (WGS) entry which is preliminary data.</text>
</comment>
<name>A0A3S0WI57_9PROT</name>
<dbReference type="PANTHER" id="PTHR40469:SF2">
    <property type="entry name" value="GALACTOSE-BINDING DOMAIN-LIKE SUPERFAMILY PROTEIN"/>
    <property type="match status" value="1"/>
</dbReference>
<evidence type="ECO:0000313" key="2">
    <source>
        <dbReference type="EMBL" id="RUQ62014.1"/>
    </source>
</evidence>
<dbReference type="InterPro" id="IPR029010">
    <property type="entry name" value="ThuA-like"/>
</dbReference>
<dbReference type="SUPFAM" id="SSF52317">
    <property type="entry name" value="Class I glutamine amidotransferase-like"/>
    <property type="match status" value="1"/>
</dbReference>
<reference evidence="2 3" key="1">
    <citation type="submission" date="2018-12" db="EMBL/GenBank/DDBJ databases">
        <authorList>
            <person name="Yang Y."/>
        </authorList>
    </citation>
    <scope>NUCLEOTIDE SEQUENCE [LARGE SCALE GENOMIC DNA]</scope>
    <source>
        <strain evidence="2 3">GSF71</strain>
    </source>
</reference>
<keyword evidence="3" id="KW-1185">Reference proteome</keyword>
<dbReference type="RefSeq" id="WP_127004586.1">
    <property type="nucleotide sequence ID" value="NZ_CP173193.1"/>
</dbReference>
<dbReference type="Proteomes" id="UP000280346">
    <property type="component" value="Unassembled WGS sequence"/>
</dbReference>
<accession>A0A3S0WI57</accession>
<proteinExistence type="predicted"/>
<organism evidence="2 3">
    <name type="scientific">Azospirillum doebereinerae</name>
    <dbReference type="NCBI Taxonomy" id="92933"/>
    <lineage>
        <taxon>Bacteria</taxon>
        <taxon>Pseudomonadati</taxon>
        <taxon>Pseudomonadota</taxon>
        <taxon>Alphaproteobacteria</taxon>
        <taxon>Rhodospirillales</taxon>
        <taxon>Azospirillaceae</taxon>
        <taxon>Azospirillum</taxon>
    </lineage>
</organism>
<sequence length="228" mass="24484">MIRNLILTGGIGHPFADAAPALDGVLAGAGIRSTVTEDIEGGLEELDRGGFDLVTVYALRWRMLGSEKYAPHRDAWAFSLSPDGRERLTRFVTGGGGLLGLHTALVCFDDWPGWADLLGAAWVWGRSGHPPLGPVTLRPTDAPHPITDGLPAFTVIDEAYRDLDLAPDVVPLATVEAGEGGAWPALWAREVGRGRAVTDTIGHDRATLEHPVHQQILTRAALWAARRL</sequence>
<dbReference type="EMBL" id="RZIJ01000041">
    <property type="protein sequence ID" value="RUQ62014.1"/>
    <property type="molecule type" value="Genomic_DNA"/>
</dbReference>
<evidence type="ECO:0000259" key="1">
    <source>
        <dbReference type="Pfam" id="PF06283"/>
    </source>
</evidence>
<dbReference type="Pfam" id="PF06283">
    <property type="entry name" value="ThuA"/>
    <property type="match status" value="1"/>
</dbReference>
<gene>
    <name evidence="2" type="ORF">EJ913_29115</name>
</gene>